<dbReference type="Proteomes" id="UP001600107">
    <property type="component" value="Unassembled WGS sequence"/>
</dbReference>
<organism evidence="1 2">
    <name type="scientific">Flavobacterium zhoui</name>
    <dbReference type="NCBI Taxonomy" id="3230414"/>
    <lineage>
        <taxon>Bacteria</taxon>
        <taxon>Pseudomonadati</taxon>
        <taxon>Bacteroidota</taxon>
        <taxon>Flavobacteriia</taxon>
        <taxon>Flavobacteriales</taxon>
        <taxon>Flavobacteriaceae</taxon>
        <taxon>Flavobacterium</taxon>
    </lineage>
</organism>
<name>A0ABW6I5I8_9FLAO</name>
<reference evidence="1 2" key="1">
    <citation type="submission" date="2024-06" db="EMBL/GenBank/DDBJ databases">
        <title>Flavobacterium spp. isolated from glacier.</title>
        <authorList>
            <person name="Han D."/>
        </authorList>
    </citation>
    <scope>NUCLEOTIDE SEQUENCE [LARGE SCALE GENOMIC DNA]</scope>
    <source>
        <strain evidence="1 2">ZS1P70</strain>
    </source>
</reference>
<gene>
    <name evidence="1" type="ORF">ACFX5F_09485</name>
</gene>
<evidence type="ECO:0000313" key="2">
    <source>
        <dbReference type="Proteomes" id="UP001600107"/>
    </source>
</evidence>
<dbReference type="RefSeq" id="WP_379851827.1">
    <property type="nucleotide sequence ID" value="NZ_JBHZPY010000007.1"/>
</dbReference>
<accession>A0ABW6I5I8</accession>
<keyword evidence="2" id="KW-1185">Reference proteome</keyword>
<dbReference type="EMBL" id="JBHZPY010000007">
    <property type="protein sequence ID" value="MFE3871459.1"/>
    <property type="molecule type" value="Genomic_DNA"/>
</dbReference>
<comment type="caution">
    <text evidence="1">The sequence shown here is derived from an EMBL/GenBank/DDBJ whole genome shotgun (WGS) entry which is preliminary data.</text>
</comment>
<evidence type="ECO:0000313" key="1">
    <source>
        <dbReference type="EMBL" id="MFE3871459.1"/>
    </source>
</evidence>
<protein>
    <submittedName>
        <fullName evidence="1">DUF4276 family protein</fullName>
    </submittedName>
</protein>
<proteinExistence type="predicted"/>
<sequence length="225" mass="25875">MSNFILTGLFTEGTTDNRFLESVVKRTLEEVAFDCTGDIDVELEIIKIDKKDLSFSDQVLEASKSAFEKFSILLLFVHTDSDDTNDELIFTSKIVPAQKRLSDQDGSSYCKEMIAIVPIHMTEAWMIADRELLKSEIGIDKTDAELGIHLNPERLKNPKNIIEEIIRLSKEDLTKRRRNNGLNISDLYQIMGQKVELSELEKLPSYLKFKNSLIIKLKELNFYHK</sequence>